<sequence>MPYLKHVAPAVTYIDGKELELYPFVPGPSFSAQDCAFGHTRGFDTDETKYSETKARTRIEDNIRVTDGGNQILQCTVVDAPREDQPSCCPLTTQSGEKADEKIPLSRSLVAKVFDYEHYPSGGMAAFERGDERAADEKFRHELSVYKTGYPHVMPQFYGGWVMKIENRYPKKVKCNDDDHPKFRYVCLLLIEFIEGRSVEDMCFRKDEEPGYIGDLIPLNLVIKKMLYGLAVGNHLGVTHGRQCEPSKVSVTMMDGNTDLDELRVVFLNHSDTQVPKHRGSVLAWLPYPPHPAEWYDADDLGLFVGWWPPSPRETKTMEEYDEEDEKTAQLFGEWMCSKEVFGPIEEADDVMDELERTGRDWPHEYPKFSTNQTMEEIREELKLRGKKRKREQKKLEDSRDE</sequence>
<name>A0A8H6MS09_9PEZI</name>
<evidence type="ECO:0000313" key="3">
    <source>
        <dbReference type="Proteomes" id="UP000639643"/>
    </source>
</evidence>
<dbReference type="OrthoDB" id="4267316at2759"/>
<proteinExistence type="predicted"/>
<feature type="region of interest" description="Disordered" evidence="1">
    <location>
        <begin position="383"/>
        <end position="402"/>
    </location>
</feature>
<organism evidence="2 3">
    <name type="scientific">Colletotrichum musicola</name>
    <dbReference type="NCBI Taxonomy" id="2175873"/>
    <lineage>
        <taxon>Eukaryota</taxon>
        <taxon>Fungi</taxon>
        <taxon>Dikarya</taxon>
        <taxon>Ascomycota</taxon>
        <taxon>Pezizomycotina</taxon>
        <taxon>Sordariomycetes</taxon>
        <taxon>Hypocreomycetidae</taxon>
        <taxon>Glomerellales</taxon>
        <taxon>Glomerellaceae</taxon>
        <taxon>Colletotrichum</taxon>
        <taxon>Colletotrichum orchidearum species complex</taxon>
    </lineage>
</organism>
<dbReference type="Proteomes" id="UP000639643">
    <property type="component" value="Unassembled WGS sequence"/>
</dbReference>
<evidence type="ECO:0008006" key="4">
    <source>
        <dbReference type="Google" id="ProtNLM"/>
    </source>
</evidence>
<keyword evidence="3" id="KW-1185">Reference proteome</keyword>
<protein>
    <recommendedName>
        <fullName evidence="4">Protein kinase domain-containing protein</fullName>
    </recommendedName>
</protein>
<reference evidence="2" key="1">
    <citation type="journal article" date="2020" name="Phytopathology">
        <title>Genome Sequence Resources of Colletotrichum truncatum, C. plurivorum, C. musicola, and C. sojae: Four Species Pathogenic to Soybean (Glycine max).</title>
        <authorList>
            <person name="Rogerio F."/>
            <person name="Boufleur T.R."/>
            <person name="Ciampi-Guillardi M."/>
            <person name="Sukno S.A."/>
            <person name="Thon M.R."/>
            <person name="Massola Junior N.S."/>
            <person name="Baroncelli R."/>
        </authorList>
    </citation>
    <scope>NUCLEOTIDE SEQUENCE</scope>
    <source>
        <strain evidence="2">LFN0074</strain>
    </source>
</reference>
<dbReference type="EMBL" id="WIGM01000995">
    <property type="protein sequence ID" value="KAF6807002.1"/>
    <property type="molecule type" value="Genomic_DNA"/>
</dbReference>
<accession>A0A8H6MS09</accession>
<dbReference type="AlphaFoldDB" id="A0A8H6MS09"/>
<evidence type="ECO:0000313" key="2">
    <source>
        <dbReference type="EMBL" id="KAF6807002.1"/>
    </source>
</evidence>
<comment type="caution">
    <text evidence="2">The sequence shown here is derived from an EMBL/GenBank/DDBJ whole genome shotgun (WGS) entry which is preliminary data.</text>
</comment>
<gene>
    <name evidence="2" type="ORF">CMUS01_14225</name>
</gene>
<evidence type="ECO:0000256" key="1">
    <source>
        <dbReference type="SAM" id="MobiDB-lite"/>
    </source>
</evidence>